<evidence type="ECO:0000256" key="1">
    <source>
        <dbReference type="ARBA" id="ARBA00004141"/>
    </source>
</evidence>
<keyword evidence="6" id="KW-1133">Transmembrane helix</keyword>
<evidence type="ECO:0008006" key="11">
    <source>
        <dbReference type="Google" id="ProtNLM"/>
    </source>
</evidence>
<accession>A0A540KI98</accession>
<dbReference type="InterPro" id="IPR050391">
    <property type="entry name" value="Mito_Metabolite_Transporter"/>
</dbReference>
<organism evidence="9 10">
    <name type="scientific">Malus baccata</name>
    <name type="common">Siberian crab apple</name>
    <name type="synonym">Pyrus baccata</name>
    <dbReference type="NCBI Taxonomy" id="106549"/>
    <lineage>
        <taxon>Eukaryota</taxon>
        <taxon>Viridiplantae</taxon>
        <taxon>Streptophyta</taxon>
        <taxon>Embryophyta</taxon>
        <taxon>Tracheophyta</taxon>
        <taxon>Spermatophyta</taxon>
        <taxon>Magnoliopsida</taxon>
        <taxon>eudicotyledons</taxon>
        <taxon>Gunneridae</taxon>
        <taxon>Pentapetalae</taxon>
        <taxon>rosids</taxon>
        <taxon>fabids</taxon>
        <taxon>Rosales</taxon>
        <taxon>Rosaceae</taxon>
        <taxon>Amygdaloideae</taxon>
        <taxon>Maleae</taxon>
        <taxon>Malus</taxon>
    </lineage>
</organism>
<dbReference type="EMBL" id="VIEB01001238">
    <property type="protein sequence ID" value="TQD73909.1"/>
    <property type="molecule type" value="Genomic_DNA"/>
</dbReference>
<evidence type="ECO:0000256" key="6">
    <source>
        <dbReference type="ARBA" id="ARBA00022989"/>
    </source>
</evidence>
<dbReference type="Proteomes" id="UP000315295">
    <property type="component" value="Unassembled WGS sequence"/>
</dbReference>
<evidence type="ECO:0000256" key="3">
    <source>
        <dbReference type="ARBA" id="ARBA00022448"/>
    </source>
</evidence>
<dbReference type="InterPro" id="IPR023395">
    <property type="entry name" value="MCP_dom_sf"/>
</dbReference>
<evidence type="ECO:0000256" key="4">
    <source>
        <dbReference type="ARBA" id="ARBA00022692"/>
    </source>
</evidence>
<evidence type="ECO:0000256" key="7">
    <source>
        <dbReference type="ARBA" id="ARBA00023136"/>
    </source>
</evidence>
<evidence type="ECO:0000256" key="8">
    <source>
        <dbReference type="PROSITE-ProRule" id="PRU00282"/>
    </source>
</evidence>
<proteinExistence type="inferred from homology"/>
<dbReference type="InterPro" id="IPR018108">
    <property type="entry name" value="MCP_transmembrane"/>
</dbReference>
<comment type="similarity">
    <text evidence="2">Belongs to the mitochondrial carrier (TC 2.A.29) family.</text>
</comment>
<evidence type="ECO:0000313" key="9">
    <source>
        <dbReference type="EMBL" id="TQD73909.1"/>
    </source>
</evidence>
<reference evidence="9 10" key="1">
    <citation type="journal article" date="2019" name="G3 (Bethesda)">
        <title>Sequencing of a Wild Apple (Malus baccata) Genome Unravels the Differences Between Cultivated and Wild Apple Species Regarding Disease Resistance and Cold Tolerance.</title>
        <authorList>
            <person name="Chen X."/>
        </authorList>
    </citation>
    <scope>NUCLEOTIDE SEQUENCE [LARGE SCALE GENOMIC DNA]</scope>
    <source>
        <strain evidence="10">cv. Shandingzi</strain>
        <tissue evidence="9">Leaves</tissue>
    </source>
</reference>
<protein>
    <recommendedName>
        <fullName evidence="11">Mitochondrial carrier protein</fullName>
    </recommendedName>
</protein>
<gene>
    <name evidence="9" type="ORF">C1H46_040559</name>
</gene>
<keyword evidence="5" id="KW-0677">Repeat</keyword>
<evidence type="ECO:0000256" key="5">
    <source>
        <dbReference type="ARBA" id="ARBA00022737"/>
    </source>
</evidence>
<name>A0A540KI98_MALBA</name>
<dbReference type="AlphaFoldDB" id="A0A540KI98"/>
<evidence type="ECO:0000313" key="10">
    <source>
        <dbReference type="Proteomes" id="UP000315295"/>
    </source>
</evidence>
<keyword evidence="10" id="KW-1185">Reference proteome</keyword>
<dbReference type="PROSITE" id="PS50920">
    <property type="entry name" value="SOLCAR"/>
    <property type="match status" value="1"/>
</dbReference>
<dbReference type="Gene3D" id="1.50.40.10">
    <property type="entry name" value="Mitochondrial carrier domain"/>
    <property type="match status" value="1"/>
</dbReference>
<keyword evidence="4 8" id="KW-0812">Transmembrane</keyword>
<sequence>MEEKLRSAIGIPKDVLVNKELGLIMEEHRQKRKDKADIADPSNPHFICSRWRQHWPSIKPFLNGGAIGVLAGSWASLYYSKSCMYAQCRQIPMLHGYTKILPGAIYIHVLTVSQQLGLYEILRNKAIATNKGMPPTLCQEAACGLAVGATGALINFPLYSGYLGYNCHQSTERFPIYRYVFSFVRTMATQRALFREMWNYVGPFLKRKMWLDMGMLASYNPSLDYLRESCGFSEAKAQLGASALSAFFAAACSLPSKHIRIVRQETGYASSLDCALAILKSRGPLGFFTGLPTCFSRVALPIMVLSLSLSLKHKHKHKHKQTSIY</sequence>
<comment type="subcellular location">
    <subcellularLocation>
        <location evidence="1">Membrane</location>
        <topology evidence="1">Multi-pass membrane protein</topology>
    </subcellularLocation>
</comment>
<dbReference type="GO" id="GO:0016020">
    <property type="term" value="C:membrane"/>
    <property type="evidence" value="ECO:0007669"/>
    <property type="project" value="UniProtKB-SubCell"/>
</dbReference>
<keyword evidence="3" id="KW-0813">Transport</keyword>
<feature type="repeat" description="Solcar" evidence="8">
    <location>
        <begin position="233"/>
        <end position="314"/>
    </location>
</feature>
<dbReference type="PANTHER" id="PTHR45618">
    <property type="entry name" value="MITOCHONDRIAL DICARBOXYLATE CARRIER-RELATED"/>
    <property type="match status" value="1"/>
</dbReference>
<comment type="caution">
    <text evidence="9">The sequence shown here is derived from an EMBL/GenBank/DDBJ whole genome shotgun (WGS) entry which is preliminary data.</text>
</comment>
<dbReference type="SUPFAM" id="SSF103506">
    <property type="entry name" value="Mitochondrial carrier"/>
    <property type="match status" value="1"/>
</dbReference>
<evidence type="ECO:0000256" key="2">
    <source>
        <dbReference type="ARBA" id="ARBA00006375"/>
    </source>
</evidence>
<keyword evidence="7 8" id="KW-0472">Membrane</keyword>